<proteinExistence type="predicted"/>
<reference evidence="1" key="2">
    <citation type="submission" date="2021-01" db="EMBL/GenBank/DDBJ databases">
        <authorList>
            <person name="Schikora-Tamarit M.A."/>
        </authorList>
    </citation>
    <scope>NUCLEOTIDE SEQUENCE</scope>
    <source>
        <strain evidence="1">CBS2887</strain>
    </source>
</reference>
<name>A0A9P8TLK5_WICPI</name>
<protein>
    <submittedName>
        <fullName evidence="1">Uncharacterized protein</fullName>
    </submittedName>
</protein>
<dbReference type="Proteomes" id="UP000774326">
    <property type="component" value="Unassembled WGS sequence"/>
</dbReference>
<keyword evidence="2" id="KW-1185">Reference proteome</keyword>
<comment type="caution">
    <text evidence="1">The sequence shown here is derived from an EMBL/GenBank/DDBJ whole genome shotgun (WGS) entry which is preliminary data.</text>
</comment>
<accession>A0A9P8TLK5</accession>
<dbReference type="AlphaFoldDB" id="A0A9P8TLK5"/>
<dbReference type="EMBL" id="JAEUBG010003179">
    <property type="protein sequence ID" value="KAH3683326.1"/>
    <property type="molecule type" value="Genomic_DNA"/>
</dbReference>
<evidence type="ECO:0000313" key="2">
    <source>
        <dbReference type="Proteomes" id="UP000774326"/>
    </source>
</evidence>
<evidence type="ECO:0000313" key="1">
    <source>
        <dbReference type="EMBL" id="KAH3683326.1"/>
    </source>
</evidence>
<gene>
    <name evidence="1" type="ORF">WICPIJ_005707</name>
</gene>
<reference evidence="1" key="1">
    <citation type="journal article" date="2021" name="Open Biol.">
        <title>Shared evolutionary footprints suggest mitochondrial oxidative damage underlies multiple complex I losses in fungi.</title>
        <authorList>
            <person name="Schikora-Tamarit M.A."/>
            <person name="Marcet-Houben M."/>
            <person name="Nosek J."/>
            <person name="Gabaldon T."/>
        </authorList>
    </citation>
    <scope>NUCLEOTIDE SEQUENCE</scope>
    <source>
        <strain evidence="1">CBS2887</strain>
    </source>
</reference>
<organism evidence="1 2">
    <name type="scientific">Wickerhamomyces pijperi</name>
    <name type="common">Yeast</name>
    <name type="synonym">Pichia pijperi</name>
    <dbReference type="NCBI Taxonomy" id="599730"/>
    <lineage>
        <taxon>Eukaryota</taxon>
        <taxon>Fungi</taxon>
        <taxon>Dikarya</taxon>
        <taxon>Ascomycota</taxon>
        <taxon>Saccharomycotina</taxon>
        <taxon>Saccharomycetes</taxon>
        <taxon>Phaffomycetales</taxon>
        <taxon>Wickerhamomycetaceae</taxon>
        <taxon>Wickerhamomyces</taxon>
    </lineage>
</organism>
<sequence length="84" mass="9190">MFESCILTEGCNPPLLVEELAVAGGVFGNSKENKLESLEVDKVSVCEEEEEAEGGVFVNLDIRLTLGIETIDPHELFRLLVSKP</sequence>